<dbReference type="STRING" id="1618607.UY86_C0004G0077"/>
<dbReference type="Proteomes" id="UP000033852">
    <property type="component" value="Unassembled WGS sequence"/>
</dbReference>
<gene>
    <name evidence="1" type="ORF">UY86_C0004G0077</name>
</gene>
<reference evidence="1 2" key="1">
    <citation type="journal article" date="2015" name="Nature">
        <title>rRNA introns, odd ribosomes, and small enigmatic genomes across a large radiation of phyla.</title>
        <authorList>
            <person name="Brown C.T."/>
            <person name="Hug L.A."/>
            <person name="Thomas B.C."/>
            <person name="Sharon I."/>
            <person name="Castelle C.J."/>
            <person name="Singh A."/>
            <person name="Wilkins M.J."/>
            <person name="Williams K.H."/>
            <person name="Banfield J.F."/>
        </authorList>
    </citation>
    <scope>NUCLEOTIDE SEQUENCE [LARGE SCALE GENOMIC DNA]</scope>
</reference>
<evidence type="ECO:0000313" key="2">
    <source>
        <dbReference type="Proteomes" id="UP000033852"/>
    </source>
</evidence>
<dbReference type="EMBL" id="LCRR01000004">
    <property type="protein sequence ID" value="KKW37748.1"/>
    <property type="molecule type" value="Genomic_DNA"/>
</dbReference>
<organism evidence="1 2">
    <name type="scientific">Candidatus Adlerbacteria bacterium GW2011_GWB1_54_7</name>
    <dbReference type="NCBI Taxonomy" id="1618607"/>
    <lineage>
        <taxon>Bacteria</taxon>
        <taxon>Candidatus Adleribacteriota</taxon>
    </lineage>
</organism>
<evidence type="ECO:0000313" key="1">
    <source>
        <dbReference type="EMBL" id="KKW37748.1"/>
    </source>
</evidence>
<name>A0A0G1Y2S9_9BACT</name>
<accession>A0A0G1Y2S9</accession>
<dbReference type="AlphaFoldDB" id="A0A0G1Y2S9"/>
<dbReference type="Pfam" id="PF18924">
    <property type="entry name" value="DUF5674"/>
    <property type="match status" value="1"/>
</dbReference>
<dbReference type="InterPro" id="IPR043731">
    <property type="entry name" value="DUF5674"/>
</dbReference>
<proteinExistence type="predicted"/>
<comment type="caution">
    <text evidence="1">The sequence shown here is derived from an EMBL/GenBank/DDBJ whole genome shotgun (WGS) entry which is preliminary data.</text>
</comment>
<protein>
    <submittedName>
        <fullName evidence="1">Uncharacterized protein</fullName>
    </submittedName>
</protein>
<sequence>MRRLDTFLCYNLSMVIKMVKTPITKSELAEIASEEFGDVVKVVVDVEQEIMAVGGELHADEEVILIEQELSKRENTWGINVYPKKPEPEWIEFDSMINLKPAFGNRSRDVENLETQAKIRNIVKKLVVD</sequence>